<evidence type="ECO:0000259" key="1">
    <source>
        <dbReference type="PROSITE" id="PS51048"/>
    </source>
</evidence>
<evidence type="ECO:0000313" key="2">
    <source>
        <dbReference type="EMBL" id="CAF1434685.1"/>
    </source>
</evidence>
<evidence type="ECO:0000313" key="3">
    <source>
        <dbReference type="Proteomes" id="UP000663864"/>
    </source>
</evidence>
<dbReference type="EMBL" id="CAJNOT010004504">
    <property type="protein sequence ID" value="CAF1434685.1"/>
    <property type="molecule type" value="Genomic_DNA"/>
</dbReference>
<organism evidence="2 3">
    <name type="scientific">Rotaria sordida</name>
    <dbReference type="NCBI Taxonomy" id="392033"/>
    <lineage>
        <taxon>Eukaryota</taxon>
        <taxon>Metazoa</taxon>
        <taxon>Spiralia</taxon>
        <taxon>Gnathifera</taxon>
        <taxon>Rotifera</taxon>
        <taxon>Eurotatoria</taxon>
        <taxon>Bdelloidea</taxon>
        <taxon>Philodinida</taxon>
        <taxon>Philodinidae</taxon>
        <taxon>Rotaria</taxon>
    </lineage>
</organism>
<dbReference type="InterPro" id="IPR007699">
    <property type="entry name" value="SGS_dom"/>
</dbReference>
<dbReference type="GO" id="GO:0051087">
    <property type="term" value="F:protein-folding chaperone binding"/>
    <property type="evidence" value="ECO:0007669"/>
    <property type="project" value="InterPro"/>
</dbReference>
<protein>
    <recommendedName>
        <fullName evidence="1">SGS domain-containing protein</fullName>
    </recommendedName>
</protein>
<feature type="domain" description="SGS" evidence="1">
    <location>
        <begin position="1"/>
        <end position="35"/>
    </location>
</feature>
<dbReference type="PROSITE" id="PS51048">
    <property type="entry name" value="SGS"/>
    <property type="match status" value="1"/>
</dbReference>
<reference evidence="2" key="1">
    <citation type="submission" date="2021-02" db="EMBL/GenBank/DDBJ databases">
        <authorList>
            <person name="Nowell W R."/>
        </authorList>
    </citation>
    <scope>NUCLEOTIDE SEQUENCE</scope>
</reference>
<dbReference type="InterPro" id="IPR044563">
    <property type="entry name" value="Sgt1-like"/>
</dbReference>
<dbReference type="Proteomes" id="UP000663864">
    <property type="component" value="Unassembled WGS sequence"/>
</dbReference>
<accession>A0A815NJI8</accession>
<dbReference type="AlphaFoldDB" id="A0A815NJI8"/>
<gene>
    <name evidence="2" type="ORF">ZHD862_LOCUS34539</name>
</gene>
<proteinExistence type="predicted"/>
<comment type="caution">
    <text evidence="2">The sequence shown here is derived from an EMBL/GenBank/DDBJ whole genome shotgun (WGS) entry which is preliminary data.</text>
</comment>
<sequence>YESGGTCLSMNWEEVSNGRVTCEPPDGMEWKKYDS</sequence>
<name>A0A815NJI8_9BILA</name>
<feature type="non-terminal residue" evidence="2">
    <location>
        <position position="1"/>
    </location>
</feature>
<dbReference type="PANTHER" id="PTHR45862">
    <property type="entry name" value="PROTEIN SGT1 HOMOLOG"/>
    <property type="match status" value="1"/>
</dbReference>
<dbReference type="Pfam" id="PF05002">
    <property type="entry name" value="SGS"/>
    <property type="match status" value="1"/>
</dbReference>